<dbReference type="RefSeq" id="WP_046564613.1">
    <property type="nucleotide sequence ID" value="NZ_CP010025.1"/>
</dbReference>
<dbReference type="Proteomes" id="UP000032614">
    <property type="component" value="Chromosome 3"/>
</dbReference>
<sequence>MTEDSGRLTTSQQMSLELFEEMSGLPISESTREIGFQRNNVFVAINGLGLASRRFIDAAYFVAAQEQTPQDIYDVDLNYFKWLMRYDSRNVRHLQTVIKEAQRVLIEVTDTPPDRSPSEDDQWVSEQLMGRVKIGKGRIQFVIPSLMLRHITGPDKHHWLNLCITASFTQTFARALYDYAQPYVTAGVTAWVELEEMRRWPGKLGSTASEFKHFRPKYLDPAVKQINELSDLDVSYETRADAQGSKKINKLRFRIKRKDTVAVLLTRQPESHDLLLSLRTEFGLSDDQFDLIAQHRMEWTDERIQQAVEYTRFKLNLGKIKKSPAGYLMQALSNNWRVSEAERKMVTVQAELATAAKAEKPKSETTKAVEHSMATRDAEARAQRNEEVRRGRDHFEGADEKTRKDLVRQYIASQAGKLMLRRLKLDTATLSEANILGHSDLSWYFGQFVFSKLPDGAPRAR</sequence>
<accession>A0AAP5QFI0</accession>
<reference evidence="2 4" key="1">
    <citation type="journal article" date="2015" name="Genome Announc.">
        <title>Complete genome sequences for 59 burkholderia isolates, both pathogenic and near neighbor.</title>
        <authorList>
            <person name="Johnson S.L."/>
            <person name="Bishop-Lilly K.A."/>
            <person name="Ladner J.T."/>
            <person name="Daligault H.E."/>
            <person name="Davenport K.W."/>
            <person name="Jaissle J."/>
            <person name="Frey K.G."/>
            <person name="Koroleva G.I."/>
            <person name="Bruce D.C."/>
            <person name="Coyne S.R."/>
            <person name="Broomall S.M."/>
            <person name="Li P.E."/>
            <person name="Teshima H."/>
            <person name="Gibbons H.S."/>
            <person name="Palacios G.F."/>
            <person name="Rosenzweig C.N."/>
            <person name="Redden C.L."/>
            <person name="Xu Y."/>
            <person name="Minogue T.D."/>
            <person name="Chain P.S."/>
        </authorList>
    </citation>
    <scope>NUCLEOTIDE SEQUENCE [LARGE SCALE GENOMIC DNA]</scope>
    <source>
        <strain evidence="2 4">ATCC BAA-463</strain>
    </source>
</reference>
<dbReference type="SUPFAM" id="SSF46785">
    <property type="entry name" value="Winged helix' DNA-binding domain"/>
    <property type="match status" value="1"/>
</dbReference>
<proteinExistence type="predicted"/>
<dbReference type="GeneID" id="66513528"/>
<evidence type="ECO:0000256" key="1">
    <source>
        <dbReference type="SAM" id="MobiDB-lite"/>
    </source>
</evidence>
<evidence type="ECO:0000313" key="2">
    <source>
        <dbReference type="EMBL" id="AJZ57082.1"/>
    </source>
</evidence>
<evidence type="ECO:0000313" key="5">
    <source>
        <dbReference type="Proteomes" id="UP001246473"/>
    </source>
</evidence>
<dbReference type="Proteomes" id="UP001246473">
    <property type="component" value="Unassembled WGS sequence"/>
</dbReference>
<dbReference type="Pfam" id="PF21205">
    <property type="entry name" value="Rep3_C"/>
    <property type="match status" value="1"/>
</dbReference>
<dbReference type="AlphaFoldDB" id="A0AAP5QFI0"/>
<dbReference type="InterPro" id="IPR036390">
    <property type="entry name" value="WH_DNA-bd_sf"/>
</dbReference>
<protein>
    <submittedName>
        <fullName evidence="2">Initiator Replication family protein</fullName>
    </submittedName>
    <submittedName>
        <fullName evidence="3">Replication initiation protein</fullName>
    </submittedName>
</protein>
<evidence type="ECO:0000313" key="4">
    <source>
        <dbReference type="Proteomes" id="UP000032614"/>
    </source>
</evidence>
<organism evidence="3 5">
    <name type="scientific">Paraburkholderia fungorum</name>
    <dbReference type="NCBI Taxonomy" id="134537"/>
    <lineage>
        <taxon>Bacteria</taxon>
        <taxon>Pseudomonadati</taxon>
        <taxon>Pseudomonadota</taxon>
        <taxon>Betaproteobacteria</taxon>
        <taxon>Burkholderiales</taxon>
        <taxon>Burkholderiaceae</taxon>
        <taxon>Paraburkholderia</taxon>
    </lineage>
</organism>
<name>A0AAP5QFI0_9BURK</name>
<evidence type="ECO:0000313" key="3">
    <source>
        <dbReference type="EMBL" id="MDT8842526.1"/>
    </source>
</evidence>
<dbReference type="EMBL" id="JANSLM010000018">
    <property type="protein sequence ID" value="MDT8842526.1"/>
    <property type="molecule type" value="Genomic_DNA"/>
</dbReference>
<dbReference type="InterPro" id="IPR036388">
    <property type="entry name" value="WH-like_DNA-bd_sf"/>
</dbReference>
<dbReference type="EMBL" id="CP010025">
    <property type="protein sequence ID" value="AJZ57082.1"/>
    <property type="molecule type" value="Genomic_DNA"/>
</dbReference>
<gene>
    <name evidence="2" type="ORF">OI25_7177</name>
    <name evidence="3" type="ORF">ParKJ_34390</name>
</gene>
<reference evidence="3" key="2">
    <citation type="submission" date="2022-08" db="EMBL/GenBank/DDBJ databases">
        <authorList>
            <person name="Kim S.-J."/>
        </authorList>
    </citation>
    <scope>NUCLEOTIDE SEQUENCE</scope>
    <source>
        <strain evidence="3">KJ</strain>
    </source>
</reference>
<feature type="region of interest" description="Disordered" evidence="1">
    <location>
        <begin position="357"/>
        <end position="399"/>
    </location>
</feature>
<dbReference type="Gene3D" id="1.10.10.10">
    <property type="entry name" value="Winged helix-like DNA-binding domain superfamily/Winged helix DNA-binding domain"/>
    <property type="match status" value="1"/>
</dbReference>
<dbReference type="KEGG" id="bfn:OI25_7177"/>